<evidence type="ECO:0000313" key="1">
    <source>
        <dbReference type="EMBL" id="GBP01587.1"/>
    </source>
</evidence>
<comment type="caution">
    <text evidence="1">The sequence shown here is derived from an EMBL/GenBank/DDBJ whole genome shotgun (WGS) entry which is preliminary data.</text>
</comment>
<proteinExistence type="predicted"/>
<name>A0A4C1SJP3_EUMVA</name>
<organism evidence="1 2">
    <name type="scientific">Eumeta variegata</name>
    <name type="common">Bagworm moth</name>
    <name type="synonym">Eumeta japonica</name>
    <dbReference type="NCBI Taxonomy" id="151549"/>
    <lineage>
        <taxon>Eukaryota</taxon>
        <taxon>Metazoa</taxon>
        <taxon>Ecdysozoa</taxon>
        <taxon>Arthropoda</taxon>
        <taxon>Hexapoda</taxon>
        <taxon>Insecta</taxon>
        <taxon>Pterygota</taxon>
        <taxon>Neoptera</taxon>
        <taxon>Endopterygota</taxon>
        <taxon>Lepidoptera</taxon>
        <taxon>Glossata</taxon>
        <taxon>Ditrysia</taxon>
        <taxon>Tineoidea</taxon>
        <taxon>Psychidae</taxon>
        <taxon>Oiketicinae</taxon>
        <taxon>Eumeta</taxon>
    </lineage>
</organism>
<dbReference type="EMBL" id="BGZK01010245">
    <property type="protein sequence ID" value="GBP01587.1"/>
    <property type="molecule type" value="Genomic_DNA"/>
</dbReference>
<dbReference type="Proteomes" id="UP000299102">
    <property type="component" value="Unassembled WGS sequence"/>
</dbReference>
<gene>
    <name evidence="1" type="ORF">EVAR_72840_1</name>
</gene>
<protein>
    <submittedName>
        <fullName evidence="1">Uncharacterized protein</fullName>
    </submittedName>
</protein>
<dbReference type="AlphaFoldDB" id="A0A4C1SJP3"/>
<sequence length="102" mass="12227">MKFHSFFTLEDAVTRSPEMQVFNDPYQAYRHARKQQQINHQRLIATTTKIPDVTTTTSSQNLKLFDDLYDEDYSEIYRQTSKPQLKIVNEIYSKQQKYLMLQ</sequence>
<accession>A0A4C1SJP3</accession>
<keyword evidence="2" id="KW-1185">Reference proteome</keyword>
<evidence type="ECO:0000313" key="2">
    <source>
        <dbReference type="Proteomes" id="UP000299102"/>
    </source>
</evidence>
<dbReference type="OrthoDB" id="8039549at2759"/>
<reference evidence="1 2" key="1">
    <citation type="journal article" date="2019" name="Commun. Biol.">
        <title>The bagworm genome reveals a unique fibroin gene that provides high tensile strength.</title>
        <authorList>
            <person name="Kono N."/>
            <person name="Nakamura H."/>
            <person name="Ohtoshi R."/>
            <person name="Tomita M."/>
            <person name="Numata K."/>
            <person name="Arakawa K."/>
        </authorList>
    </citation>
    <scope>NUCLEOTIDE SEQUENCE [LARGE SCALE GENOMIC DNA]</scope>
</reference>